<dbReference type="Proteomes" id="UP001415857">
    <property type="component" value="Unassembled WGS sequence"/>
</dbReference>
<keyword evidence="5" id="KW-1185">Reference proteome</keyword>
<protein>
    <submittedName>
        <fullName evidence="4">Uncharacterized protein</fullName>
    </submittedName>
</protein>
<evidence type="ECO:0000313" key="5">
    <source>
        <dbReference type="Proteomes" id="UP001415857"/>
    </source>
</evidence>
<dbReference type="AlphaFoldDB" id="A0AAP0S7P7"/>
<feature type="region of interest" description="Disordered" evidence="1">
    <location>
        <begin position="1"/>
        <end position="20"/>
    </location>
</feature>
<dbReference type="Gene3D" id="3.40.50.410">
    <property type="entry name" value="von Willebrand factor, type A domain"/>
    <property type="match status" value="1"/>
</dbReference>
<dbReference type="InterPro" id="IPR056690">
    <property type="entry name" value="DUF7788"/>
</dbReference>
<accession>A0AAP0S7P7</accession>
<reference evidence="4 5" key="1">
    <citation type="journal article" date="2024" name="Plant J.">
        <title>Genome sequences and population genomics reveal climatic adaptation and genomic divergence between two closely related sweetgum species.</title>
        <authorList>
            <person name="Xu W.Q."/>
            <person name="Ren C.Q."/>
            <person name="Zhang X.Y."/>
            <person name="Comes H.P."/>
            <person name="Liu X.H."/>
            <person name="Li Y.G."/>
            <person name="Kettle C.J."/>
            <person name="Jalonen R."/>
            <person name="Gaisberger H."/>
            <person name="Ma Y.Z."/>
            <person name="Qiu Y.X."/>
        </authorList>
    </citation>
    <scope>NUCLEOTIDE SEQUENCE [LARGE SCALE GENOMIC DNA]</scope>
    <source>
        <strain evidence="4">Hangzhou</strain>
    </source>
</reference>
<name>A0AAP0S7P7_LIQFO</name>
<dbReference type="SUPFAM" id="SSF53300">
    <property type="entry name" value="vWA-like"/>
    <property type="match status" value="1"/>
</dbReference>
<dbReference type="Pfam" id="PF25043">
    <property type="entry name" value="DUF7788"/>
    <property type="match status" value="1"/>
</dbReference>
<gene>
    <name evidence="4" type="ORF">L1049_017600</name>
</gene>
<evidence type="ECO:0000259" key="3">
    <source>
        <dbReference type="Pfam" id="PF25043"/>
    </source>
</evidence>
<dbReference type="PANTHER" id="PTHR31373:SF27">
    <property type="entry name" value="TROVE DOMAIN-CONTAINING PROTEIN"/>
    <property type="match status" value="1"/>
</dbReference>
<dbReference type="CDD" id="cd00198">
    <property type="entry name" value="vWFA"/>
    <property type="match status" value="1"/>
</dbReference>
<proteinExistence type="predicted"/>
<dbReference type="InterPro" id="IPR011205">
    <property type="entry name" value="UCP015417_vWA"/>
</dbReference>
<organism evidence="4 5">
    <name type="scientific">Liquidambar formosana</name>
    <name type="common">Formosan gum</name>
    <dbReference type="NCBI Taxonomy" id="63359"/>
    <lineage>
        <taxon>Eukaryota</taxon>
        <taxon>Viridiplantae</taxon>
        <taxon>Streptophyta</taxon>
        <taxon>Embryophyta</taxon>
        <taxon>Tracheophyta</taxon>
        <taxon>Spermatophyta</taxon>
        <taxon>Magnoliopsida</taxon>
        <taxon>eudicotyledons</taxon>
        <taxon>Gunneridae</taxon>
        <taxon>Pentapetalae</taxon>
        <taxon>Saxifragales</taxon>
        <taxon>Altingiaceae</taxon>
        <taxon>Liquidambar</taxon>
    </lineage>
</organism>
<dbReference type="PANTHER" id="PTHR31373">
    <property type="entry name" value="OS06G0652100 PROTEIN"/>
    <property type="match status" value="1"/>
</dbReference>
<evidence type="ECO:0000256" key="1">
    <source>
        <dbReference type="SAM" id="MobiDB-lite"/>
    </source>
</evidence>
<evidence type="ECO:0000259" key="2">
    <source>
        <dbReference type="Pfam" id="PF11443"/>
    </source>
</evidence>
<sequence>MSPVTQLLGPPAIHRRTSPAGDIAGNVCSHGDTTMDFLVSQTTKLDLAREPSIPTVDTIISKARDIDLSGKPLIGLTENFSPTFLATGNPCLDFFFHIAPDTPSDDLIRRLEFAWSFDSLTTLKLICNLRGVRGTGKSDKEGFYTSALWLHKHHPKTLARNVRAFADFGYFKDLLEILYRILEGSDVRRIAKEEWQNRKSGKKFSRKMKNRGKFKRESRGKSEKVVENVEEVEVYIDKEKARVLRMDREIGRARKAVEKYSVDSEYRNLHDRIADLFAELLKSDVQYFNSGQISKISLASKWCPTIDSSFDKATLICESIAKRVFPRDSDPKYAELEEAHYVFRVRDRLRKEVLVPLHKALQLPEIYMSSNQWESLPYNRVASIAMKTYKGLFYKHDAERFAGYLEDVKSGKAKIAAGALLPHEIIGSLNNEDGGTVAELQWARMVDDLAKKGKLTNCIAVCDVSGSMEGTPMVVSVALGLLVSELSEEPWKGNVITFSENPELHKIEGDSLLSKTEFIREMDWGANTDFQKVFDRILQVAVDGNLSEDKMIKRIFVFSDMEFDCAAGSFSQCNSMYDSGSDSDMDGEEASENDFEAKKKKILEEAWKTDYEVIQKKFQEIGYNMVPEIVFWNLRNSSATPVVAKQPGVALVSGFSKNLLTLFLEEGGIINPEHVMQLAICGEEYKKLFVVD</sequence>
<evidence type="ECO:0000313" key="4">
    <source>
        <dbReference type="EMBL" id="KAK9289127.1"/>
    </source>
</evidence>
<comment type="caution">
    <text evidence="4">The sequence shown here is derived from an EMBL/GenBank/DDBJ whole genome shotgun (WGS) entry which is preliminary data.</text>
</comment>
<dbReference type="Pfam" id="PF11443">
    <property type="entry name" value="DUF2828"/>
    <property type="match status" value="1"/>
</dbReference>
<dbReference type="PIRSF" id="PIRSF015417">
    <property type="entry name" value="T31B5_30_vWA"/>
    <property type="match status" value="1"/>
</dbReference>
<feature type="domain" description="DUF7788" evidence="3">
    <location>
        <begin position="457"/>
        <end position="674"/>
    </location>
</feature>
<dbReference type="InterPro" id="IPR036465">
    <property type="entry name" value="vWFA_dom_sf"/>
</dbReference>
<feature type="domain" description="DUF2828" evidence="2">
    <location>
        <begin position="77"/>
        <end position="455"/>
    </location>
</feature>
<dbReference type="InterPro" id="IPR058580">
    <property type="entry name" value="DUF2828"/>
</dbReference>
<dbReference type="EMBL" id="JBBPBK010000003">
    <property type="protein sequence ID" value="KAK9289127.1"/>
    <property type="molecule type" value="Genomic_DNA"/>
</dbReference>